<accession>A0A124BR95</accession>
<dbReference type="InterPro" id="IPR002035">
    <property type="entry name" value="VWF_A"/>
</dbReference>
<feature type="compositionally biased region" description="Basic and acidic residues" evidence="1">
    <location>
        <begin position="116"/>
        <end position="128"/>
    </location>
</feature>
<dbReference type="SUPFAM" id="SSF53300">
    <property type="entry name" value="vWA-like"/>
    <property type="match status" value="1"/>
</dbReference>
<dbReference type="SMART" id="SM00327">
    <property type="entry name" value="VWA"/>
    <property type="match status" value="1"/>
</dbReference>
<evidence type="ECO:0000313" key="4">
    <source>
        <dbReference type="Proteomes" id="UP000056209"/>
    </source>
</evidence>
<feature type="compositionally biased region" description="Pro residues" evidence="1">
    <location>
        <begin position="92"/>
        <end position="106"/>
    </location>
</feature>
<keyword evidence="4" id="KW-1185">Reference proteome</keyword>
<comment type="caution">
    <text evidence="3">The sequence shown here is derived from an EMBL/GenBank/DDBJ whole genome shotgun (WGS) entry which is preliminary data.</text>
</comment>
<dbReference type="EMBL" id="BCMS01000001">
    <property type="protein sequence ID" value="GAQ20492.1"/>
    <property type="molecule type" value="Genomic_DNA"/>
</dbReference>
<feature type="region of interest" description="Disordered" evidence="1">
    <location>
        <begin position="86"/>
        <end position="164"/>
    </location>
</feature>
<evidence type="ECO:0000256" key="1">
    <source>
        <dbReference type="SAM" id="MobiDB-lite"/>
    </source>
</evidence>
<reference evidence="4" key="1">
    <citation type="submission" date="2015-11" db="EMBL/GenBank/DDBJ databases">
        <title>Draft Genome Sequence of the Radioresistant Bacterium Deinococcus grandis, Isolated from Freshwater Fish in Japan.</title>
        <authorList>
            <person name="Satoh K."/>
            <person name="Onodera T."/>
            <person name="Omoso K."/>
            <person name="Takeda-Yano K."/>
            <person name="Katayama T."/>
            <person name="Oono Y."/>
            <person name="Narumi I."/>
        </authorList>
    </citation>
    <scope>NUCLEOTIDE SEQUENCE [LARGE SCALE GENOMIC DNA]</scope>
    <source>
        <strain evidence="4">ATCC 43672</strain>
    </source>
</reference>
<dbReference type="PANTHER" id="PTHR39338:SF6">
    <property type="entry name" value="BLL5662 PROTEIN"/>
    <property type="match status" value="1"/>
</dbReference>
<dbReference type="InterPro" id="IPR036465">
    <property type="entry name" value="vWFA_dom_sf"/>
</dbReference>
<proteinExistence type="predicted"/>
<evidence type="ECO:0000313" key="3">
    <source>
        <dbReference type="EMBL" id="GAQ20492.1"/>
    </source>
</evidence>
<dbReference type="CDD" id="cd00198">
    <property type="entry name" value="vWFA"/>
    <property type="match status" value="1"/>
</dbReference>
<dbReference type="AlphaFoldDB" id="A0A124BR95"/>
<evidence type="ECO:0000259" key="2">
    <source>
        <dbReference type="SMART" id="SM00327"/>
    </source>
</evidence>
<dbReference type="Proteomes" id="UP000056209">
    <property type="component" value="Unassembled WGS sequence"/>
</dbReference>
<gene>
    <name evidence="3" type="ORF">DEIGR_100519</name>
</gene>
<protein>
    <submittedName>
        <fullName evidence="3">VWA containing CoxE-like protein</fullName>
    </submittedName>
</protein>
<organism evidence="3 4">
    <name type="scientific">Deinococcus grandis</name>
    <dbReference type="NCBI Taxonomy" id="57498"/>
    <lineage>
        <taxon>Bacteria</taxon>
        <taxon>Thermotogati</taxon>
        <taxon>Deinococcota</taxon>
        <taxon>Deinococci</taxon>
        <taxon>Deinococcales</taxon>
        <taxon>Deinococcaceae</taxon>
        <taxon>Deinococcus</taxon>
    </lineage>
</organism>
<dbReference type="PANTHER" id="PTHR39338">
    <property type="entry name" value="BLL5662 PROTEIN-RELATED"/>
    <property type="match status" value="1"/>
</dbReference>
<dbReference type="Gene3D" id="3.40.50.410">
    <property type="entry name" value="von Willebrand factor, type A domain"/>
    <property type="match status" value="1"/>
</dbReference>
<feature type="domain" description="VWFA" evidence="2">
    <location>
        <begin position="246"/>
        <end position="416"/>
    </location>
</feature>
<dbReference type="RefSeq" id="WP_236704636.1">
    <property type="nucleotide sequence ID" value="NZ_BCMS01000001.1"/>
</dbReference>
<dbReference type="Pfam" id="PF05762">
    <property type="entry name" value="VWA_CoxE"/>
    <property type="match status" value="1"/>
</dbReference>
<dbReference type="InterPro" id="IPR008912">
    <property type="entry name" value="Uncharacterised_CoxE"/>
</dbReference>
<name>A0A124BR95_9DEIO</name>
<sequence length="436" mass="46341">MAESARSEVAGTPAALAAQVTTFAGRLRRRHGFLIGPGEVRDALRALELVDLLSRRELRGALRAVLTAGPEQGRLFDLEFNAFFRAGGQPQPELPPLLPETPAPAEPDPDGDQADQPDREQGDPETRTEQAPSPQAGSDPGGELPDGEALQDGQDSEGDEQDAPVMQARVSPNAAPGEALRVDAGDLGGLLRAATGLIRALELGRARRLRPLPRGSKLDARRTLHAAARTAGDAVHLRWLGRPRRAPRFLLVLDGSRSMGRDGALLLRFAQALHLRSRRVEVYAFSTGLTRLTPLIRGAAPGQPLALPDLGDAWGGGTRIGENLLRLARDERGRVNRDTVVLILSDGLDTGDPALVGRALRDLRRRSAGVVWLSPLAATPGYRPVQRAIAAALPHLDALLPAGGPEDLHALGRRLRAARLTRGAAVASPDPGGVRS</sequence>